<dbReference type="GO" id="GO:0009251">
    <property type="term" value="P:glucan catabolic process"/>
    <property type="evidence" value="ECO:0007669"/>
    <property type="project" value="TreeGrafter"/>
</dbReference>
<protein>
    <submittedName>
        <fullName evidence="3">Concanavalin A-like lectin/glucanase domain-containing protein</fullName>
    </submittedName>
</protein>
<sequence>MSFSTSGVRDVVGLPISTDRLDFFSDADPTNGYVNYVSKSDSQSLGLASKLQDGSFIMRADAENRSVGRGRNSVRISSKASFGDGVYILDMNHMPVGCGTWPAWWTVVKNGWPKGGEIDIIEGANAYPSLNSASYNATSSVGLKTPVAGCNLDPNAYMTGTVGSTTCSAYQNGNTGCGAYLGGKSTYGTTSFGSGVNEAGGGWFAMWRDIEASGGVYVYYWPRNASNVPDDVRYPNTSTTNVANWGQPGANLSVPTCKNDFGNHVIVFNLAFCGDYAGNTYAQSGCPQVCSSFVQNYPEAFGEAYWSINSLRVYTTSGKPASGGSGLSGGAIAGIVVGVIVALGLAAFAFWRWKRSRRAK</sequence>
<accession>A0AAD9FQB4</accession>
<keyword evidence="1" id="KW-1133">Transmembrane helix</keyword>
<feature type="domain" description="GH16" evidence="2">
    <location>
        <begin position="9"/>
        <end position="230"/>
    </location>
</feature>
<dbReference type="InterPro" id="IPR013320">
    <property type="entry name" value="ConA-like_dom_sf"/>
</dbReference>
<keyword evidence="1" id="KW-0812">Transmembrane</keyword>
<dbReference type="PROSITE" id="PS51762">
    <property type="entry name" value="GH16_2"/>
    <property type="match status" value="1"/>
</dbReference>
<evidence type="ECO:0000256" key="1">
    <source>
        <dbReference type="SAM" id="Phobius"/>
    </source>
</evidence>
<dbReference type="Gene3D" id="2.60.120.200">
    <property type="match status" value="1"/>
</dbReference>
<feature type="transmembrane region" description="Helical" evidence="1">
    <location>
        <begin position="327"/>
        <end position="351"/>
    </location>
</feature>
<dbReference type="PANTHER" id="PTHR10963">
    <property type="entry name" value="GLYCOSYL HYDROLASE-RELATED"/>
    <property type="match status" value="1"/>
</dbReference>
<dbReference type="Proteomes" id="UP001182556">
    <property type="component" value="Unassembled WGS sequence"/>
</dbReference>
<dbReference type="SUPFAM" id="SSF49899">
    <property type="entry name" value="Concanavalin A-like lectins/glucanases"/>
    <property type="match status" value="1"/>
</dbReference>
<proteinExistence type="predicted"/>
<gene>
    <name evidence="3" type="ORF">DB88DRAFT_438688</name>
</gene>
<reference evidence="3" key="1">
    <citation type="submission" date="2023-02" db="EMBL/GenBank/DDBJ databases">
        <title>Identification and recombinant expression of a fungal hydrolase from Papiliotrema laurentii that hydrolyzes apple cutin and clears colloidal polyester polyurethane.</title>
        <authorList>
            <consortium name="DOE Joint Genome Institute"/>
            <person name="Roman V.A."/>
            <person name="Bojanowski C."/>
            <person name="Crable B.R."/>
            <person name="Wagner D.N."/>
            <person name="Hung C.S."/>
            <person name="Nadeau L.J."/>
            <person name="Schratz L."/>
            <person name="Haridas S."/>
            <person name="Pangilinan J."/>
            <person name="Lipzen A."/>
            <person name="Na H."/>
            <person name="Yan M."/>
            <person name="Ng V."/>
            <person name="Grigoriev I.V."/>
            <person name="Spatafora J.W."/>
            <person name="Barlow D."/>
            <person name="Biffinger J."/>
            <person name="Kelley-Loughnane N."/>
            <person name="Varaljay V.A."/>
            <person name="Crookes-Goodson W.J."/>
        </authorList>
    </citation>
    <scope>NUCLEOTIDE SEQUENCE</scope>
    <source>
        <strain evidence="3">5307AH</strain>
    </source>
</reference>
<organism evidence="3 4">
    <name type="scientific">Papiliotrema laurentii</name>
    <name type="common">Cryptococcus laurentii</name>
    <dbReference type="NCBI Taxonomy" id="5418"/>
    <lineage>
        <taxon>Eukaryota</taxon>
        <taxon>Fungi</taxon>
        <taxon>Dikarya</taxon>
        <taxon>Basidiomycota</taxon>
        <taxon>Agaricomycotina</taxon>
        <taxon>Tremellomycetes</taxon>
        <taxon>Tremellales</taxon>
        <taxon>Rhynchogastremaceae</taxon>
        <taxon>Papiliotrema</taxon>
    </lineage>
</organism>
<keyword evidence="4" id="KW-1185">Reference proteome</keyword>
<dbReference type="Pfam" id="PF26113">
    <property type="entry name" value="GH16_XgeA"/>
    <property type="match status" value="1"/>
</dbReference>
<dbReference type="InterPro" id="IPR000757">
    <property type="entry name" value="Beta-glucanase-like"/>
</dbReference>
<comment type="caution">
    <text evidence="3">The sequence shown here is derived from an EMBL/GenBank/DDBJ whole genome shotgun (WGS) entry which is preliminary data.</text>
</comment>
<keyword evidence="1" id="KW-0472">Membrane</keyword>
<dbReference type="CDD" id="cd12087">
    <property type="entry name" value="TM_EGFR-like"/>
    <property type="match status" value="1"/>
</dbReference>
<evidence type="ECO:0000313" key="4">
    <source>
        <dbReference type="Proteomes" id="UP001182556"/>
    </source>
</evidence>
<dbReference type="EMBL" id="JAODAN010000005">
    <property type="protein sequence ID" value="KAK1924448.1"/>
    <property type="molecule type" value="Genomic_DNA"/>
</dbReference>
<evidence type="ECO:0000259" key="2">
    <source>
        <dbReference type="PROSITE" id="PS51762"/>
    </source>
</evidence>
<name>A0AAD9FQB4_PAPLA</name>
<dbReference type="GO" id="GO:0004553">
    <property type="term" value="F:hydrolase activity, hydrolyzing O-glycosyl compounds"/>
    <property type="evidence" value="ECO:0007669"/>
    <property type="project" value="InterPro"/>
</dbReference>
<dbReference type="AlphaFoldDB" id="A0AAD9FQB4"/>
<dbReference type="InterPro" id="IPR050546">
    <property type="entry name" value="Glycosyl_Hydrlase_16"/>
</dbReference>
<dbReference type="PANTHER" id="PTHR10963:SF24">
    <property type="entry name" value="GLYCOSIDASE C21B10.07-RELATED"/>
    <property type="match status" value="1"/>
</dbReference>
<evidence type="ECO:0000313" key="3">
    <source>
        <dbReference type="EMBL" id="KAK1924448.1"/>
    </source>
</evidence>